<dbReference type="RefSeq" id="WP_221857296.1">
    <property type="nucleotide sequence ID" value="NZ_BAAAYV010000012.1"/>
</dbReference>
<gene>
    <name evidence="2" type="ORF">GCM10022202_25550</name>
</gene>
<keyword evidence="3" id="KW-1185">Reference proteome</keyword>
<evidence type="ECO:0000313" key="3">
    <source>
        <dbReference type="Proteomes" id="UP001410795"/>
    </source>
</evidence>
<comment type="caution">
    <text evidence="2">The sequence shown here is derived from an EMBL/GenBank/DDBJ whole genome shotgun (WGS) entry which is preliminary data.</text>
</comment>
<feature type="signal peptide" evidence="1">
    <location>
        <begin position="1"/>
        <end position="23"/>
    </location>
</feature>
<dbReference type="Gene3D" id="2.130.10.10">
    <property type="entry name" value="YVTN repeat-like/Quinoprotein amine dehydrogenase"/>
    <property type="match status" value="1"/>
</dbReference>
<organism evidence="2 3">
    <name type="scientific">Microbacterium marinilacus</name>
    <dbReference type="NCBI Taxonomy" id="415209"/>
    <lineage>
        <taxon>Bacteria</taxon>
        <taxon>Bacillati</taxon>
        <taxon>Actinomycetota</taxon>
        <taxon>Actinomycetes</taxon>
        <taxon>Micrococcales</taxon>
        <taxon>Microbacteriaceae</taxon>
        <taxon>Microbacterium</taxon>
    </lineage>
</organism>
<evidence type="ECO:0000256" key="1">
    <source>
        <dbReference type="SAM" id="SignalP"/>
    </source>
</evidence>
<keyword evidence="1" id="KW-0732">Signal</keyword>
<dbReference type="InterPro" id="IPR011047">
    <property type="entry name" value="Quinoprotein_ADH-like_sf"/>
</dbReference>
<sequence length="409" mass="41540">MRLARALVATSLTALLLSGCASADPEEAAPIADPATTEEGEDGHGDVAGAAEVAEPPLGLVAVDADGAVASVDLLTGEDRTVGRVDAPSAVHSDGRYVFATTGGGLDVIDSGLWTWDHGDHFHYYRAEPALLGTVLGEGDANVTGGALSTAGGTGVFFAGSGDAVLLDNAALSDGEIAESFRVSTGASAGFVAPMDGGAVIGDADAGTVRFHDVDGEPVGEAVDCAGASGAIATRAGLVLGCDDGALVATAAGDAAEFERVRYPEGVVAEERAVAFDGRKGRPTVAAVAGDRGLWTLDARELAWELIETERPLATVVAVDDDATHVVALDVDGRVRVLRADTGEEIGVTEPLVEPQEVDRASVFVDGQRAYVNAASDGVVHEIAYADGARIARSIEMPVAPVLFAEVGR</sequence>
<accession>A0ABP7BKR5</accession>
<dbReference type="EMBL" id="BAAAYV010000012">
    <property type="protein sequence ID" value="GAA3662814.1"/>
    <property type="molecule type" value="Genomic_DNA"/>
</dbReference>
<proteinExistence type="predicted"/>
<feature type="chain" id="PRO_5045235115" evidence="1">
    <location>
        <begin position="24"/>
        <end position="409"/>
    </location>
</feature>
<dbReference type="Proteomes" id="UP001410795">
    <property type="component" value="Unassembled WGS sequence"/>
</dbReference>
<protein>
    <submittedName>
        <fullName evidence="2">Lipoprotein</fullName>
    </submittedName>
</protein>
<keyword evidence="2" id="KW-0449">Lipoprotein</keyword>
<evidence type="ECO:0000313" key="2">
    <source>
        <dbReference type="EMBL" id="GAA3662814.1"/>
    </source>
</evidence>
<reference evidence="3" key="1">
    <citation type="journal article" date="2019" name="Int. J. Syst. Evol. Microbiol.">
        <title>The Global Catalogue of Microorganisms (GCM) 10K type strain sequencing project: providing services to taxonomists for standard genome sequencing and annotation.</title>
        <authorList>
            <consortium name="The Broad Institute Genomics Platform"/>
            <consortium name="The Broad Institute Genome Sequencing Center for Infectious Disease"/>
            <person name="Wu L."/>
            <person name="Ma J."/>
        </authorList>
    </citation>
    <scope>NUCLEOTIDE SEQUENCE [LARGE SCALE GENOMIC DNA]</scope>
    <source>
        <strain evidence="3">JCM 16546</strain>
    </source>
</reference>
<dbReference type="PROSITE" id="PS51257">
    <property type="entry name" value="PROKAR_LIPOPROTEIN"/>
    <property type="match status" value="1"/>
</dbReference>
<dbReference type="SUPFAM" id="SSF50998">
    <property type="entry name" value="Quinoprotein alcohol dehydrogenase-like"/>
    <property type="match status" value="1"/>
</dbReference>
<name>A0ABP7BKR5_9MICO</name>
<dbReference type="InterPro" id="IPR015943">
    <property type="entry name" value="WD40/YVTN_repeat-like_dom_sf"/>
</dbReference>